<dbReference type="OrthoDB" id="6138663at2759"/>
<organism evidence="1 2">
    <name type="scientific">Leptotrombidium deliense</name>
    <dbReference type="NCBI Taxonomy" id="299467"/>
    <lineage>
        <taxon>Eukaryota</taxon>
        <taxon>Metazoa</taxon>
        <taxon>Ecdysozoa</taxon>
        <taxon>Arthropoda</taxon>
        <taxon>Chelicerata</taxon>
        <taxon>Arachnida</taxon>
        <taxon>Acari</taxon>
        <taxon>Acariformes</taxon>
        <taxon>Trombidiformes</taxon>
        <taxon>Prostigmata</taxon>
        <taxon>Anystina</taxon>
        <taxon>Parasitengona</taxon>
        <taxon>Trombiculoidea</taxon>
        <taxon>Trombiculidae</taxon>
        <taxon>Leptotrombidium</taxon>
    </lineage>
</organism>
<dbReference type="EMBL" id="NCKV01036491">
    <property type="protein sequence ID" value="RWS18654.1"/>
    <property type="molecule type" value="Genomic_DNA"/>
</dbReference>
<evidence type="ECO:0000313" key="2">
    <source>
        <dbReference type="Proteomes" id="UP000288716"/>
    </source>
</evidence>
<sequence>MNDDFKTYIEIKKQFPKNIFRVYYEQLAFDTKNYTRELYKALNLKFSREVLKFIQIHTSSHPSAK</sequence>
<dbReference type="SUPFAM" id="SSF52540">
    <property type="entry name" value="P-loop containing nucleoside triphosphate hydrolases"/>
    <property type="match status" value="1"/>
</dbReference>
<evidence type="ECO:0000313" key="1">
    <source>
        <dbReference type="EMBL" id="RWS18654.1"/>
    </source>
</evidence>
<comment type="caution">
    <text evidence="1">The sequence shown here is derived from an EMBL/GenBank/DDBJ whole genome shotgun (WGS) entry which is preliminary data.</text>
</comment>
<dbReference type="Proteomes" id="UP000288716">
    <property type="component" value="Unassembled WGS sequence"/>
</dbReference>
<dbReference type="VEuPathDB" id="VectorBase:LDEU013386"/>
<dbReference type="Gene3D" id="3.40.50.300">
    <property type="entry name" value="P-loop containing nucleotide triphosphate hydrolases"/>
    <property type="match status" value="1"/>
</dbReference>
<keyword evidence="2" id="KW-1185">Reference proteome</keyword>
<reference evidence="1 2" key="1">
    <citation type="journal article" date="2018" name="Gigascience">
        <title>Genomes of trombidid mites reveal novel predicted allergens and laterally-transferred genes associated with secondary metabolism.</title>
        <authorList>
            <person name="Dong X."/>
            <person name="Chaisiri K."/>
            <person name="Xia D."/>
            <person name="Armstrong S.D."/>
            <person name="Fang Y."/>
            <person name="Donnelly M.J."/>
            <person name="Kadowaki T."/>
            <person name="McGarry J.W."/>
            <person name="Darby A.C."/>
            <person name="Makepeace B.L."/>
        </authorList>
    </citation>
    <scope>NUCLEOTIDE SEQUENCE [LARGE SCALE GENOMIC DNA]</scope>
    <source>
        <strain evidence="1">UoL-UT</strain>
    </source>
</reference>
<dbReference type="InterPro" id="IPR027417">
    <property type="entry name" value="P-loop_NTPase"/>
</dbReference>
<accession>A0A443RTS8</accession>
<protein>
    <submittedName>
        <fullName evidence="1">Uncharacterized protein</fullName>
    </submittedName>
</protein>
<proteinExistence type="predicted"/>
<gene>
    <name evidence="1" type="ORF">B4U80_15012</name>
</gene>
<dbReference type="AlphaFoldDB" id="A0A443RTS8"/>
<name>A0A443RTS8_9ACAR</name>